<name>A0ABQ5P6P6_9ACTN</name>
<organism evidence="1 2">
    <name type="scientific">Streptomyces yaizuensis</name>
    <dbReference type="NCBI Taxonomy" id="2989713"/>
    <lineage>
        <taxon>Bacteria</taxon>
        <taxon>Bacillati</taxon>
        <taxon>Actinomycetota</taxon>
        <taxon>Actinomycetes</taxon>
        <taxon>Kitasatosporales</taxon>
        <taxon>Streptomycetaceae</taxon>
        <taxon>Streptomyces</taxon>
    </lineage>
</organism>
<protein>
    <submittedName>
        <fullName evidence="1">Uncharacterized protein</fullName>
    </submittedName>
</protein>
<evidence type="ECO:0000313" key="2">
    <source>
        <dbReference type="Proteomes" id="UP001291653"/>
    </source>
</evidence>
<sequence>MRFFPSDRCCDTYAPRWLRDFAEGHCTPPPLALAQ</sequence>
<evidence type="ECO:0000313" key="1">
    <source>
        <dbReference type="EMBL" id="GLF98268.1"/>
    </source>
</evidence>
<proteinExistence type="predicted"/>
<gene>
    <name evidence="1" type="ORF">SYYSPA8_28245</name>
</gene>
<keyword evidence="2" id="KW-1185">Reference proteome</keyword>
<dbReference type="Proteomes" id="UP001291653">
    <property type="component" value="Unassembled WGS sequence"/>
</dbReference>
<reference evidence="1 2" key="1">
    <citation type="submission" date="2022-10" db="EMBL/GenBank/DDBJ databases">
        <title>Draft genome sequence of Streptomyces sp. YSPA8.</title>
        <authorList>
            <person name="Moriuchi R."/>
            <person name="Dohra H."/>
            <person name="Yamamura H."/>
            <person name="Kodani S."/>
        </authorList>
    </citation>
    <scope>NUCLEOTIDE SEQUENCE [LARGE SCALE GENOMIC DNA]</scope>
    <source>
        <strain evidence="1 2">YSPA8</strain>
    </source>
</reference>
<dbReference type="EMBL" id="BSBI01000013">
    <property type="protein sequence ID" value="GLF98268.1"/>
    <property type="molecule type" value="Genomic_DNA"/>
</dbReference>
<accession>A0ABQ5P6P6</accession>
<comment type="caution">
    <text evidence="1">The sequence shown here is derived from an EMBL/GenBank/DDBJ whole genome shotgun (WGS) entry which is preliminary data.</text>
</comment>